<evidence type="ECO:0000313" key="1">
    <source>
        <dbReference type="EMBL" id="SOQ38318.1"/>
    </source>
</evidence>
<sequence>MAFMRGINHQMTSPTLRETRGSVRLLLTKNHPVPTPTFRAGAPITSTAYLWPLLIKIKGIFSLGEGCFTKICLIAKAIKPMTLNLAAPAAVRIMMRSYYLISIY</sequence>
<accession>A0A2H1VBU8</accession>
<dbReference type="EMBL" id="ODYU01001726">
    <property type="protein sequence ID" value="SOQ38318.1"/>
    <property type="molecule type" value="Genomic_DNA"/>
</dbReference>
<proteinExistence type="predicted"/>
<organism evidence="1">
    <name type="scientific">Spodoptera frugiperda</name>
    <name type="common">Fall armyworm</name>
    <dbReference type="NCBI Taxonomy" id="7108"/>
    <lineage>
        <taxon>Eukaryota</taxon>
        <taxon>Metazoa</taxon>
        <taxon>Ecdysozoa</taxon>
        <taxon>Arthropoda</taxon>
        <taxon>Hexapoda</taxon>
        <taxon>Insecta</taxon>
        <taxon>Pterygota</taxon>
        <taxon>Neoptera</taxon>
        <taxon>Endopterygota</taxon>
        <taxon>Lepidoptera</taxon>
        <taxon>Glossata</taxon>
        <taxon>Ditrysia</taxon>
        <taxon>Noctuoidea</taxon>
        <taxon>Noctuidae</taxon>
        <taxon>Amphipyrinae</taxon>
        <taxon>Spodoptera</taxon>
    </lineage>
</organism>
<protein>
    <submittedName>
        <fullName evidence="1">SFRICE_029261</fullName>
    </submittedName>
</protein>
<name>A0A2H1VBU8_SPOFR</name>
<dbReference type="AlphaFoldDB" id="A0A2H1VBU8"/>
<gene>
    <name evidence="1" type="ORF">SFRICE_029261</name>
</gene>
<reference evidence="1" key="1">
    <citation type="submission" date="2016-07" db="EMBL/GenBank/DDBJ databases">
        <authorList>
            <person name="Bretaudeau A."/>
        </authorList>
    </citation>
    <scope>NUCLEOTIDE SEQUENCE</scope>
    <source>
        <strain evidence="1">Rice</strain>
        <tissue evidence="1">Whole body</tissue>
    </source>
</reference>